<keyword evidence="5 11" id="KW-1133">Transmembrane helix</keyword>
<keyword evidence="4" id="KW-0391">Immunity</keyword>
<dbReference type="SUPFAM" id="SSF48726">
    <property type="entry name" value="Immunoglobulin"/>
    <property type="match status" value="1"/>
</dbReference>
<reference evidence="13" key="2">
    <citation type="submission" date="2025-09" db="UniProtKB">
        <authorList>
            <consortium name="Ensembl"/>
        </authorList>
    </citation>
    <scope>IDENTIFICATION</scope>
</reference>
<keyword evidence="2" id="KW-0597">Phosphoprotein</keyword>
<dbReference type="Gene3D" id="2.60.40.10">
    <property type="entry name" value="Immunoglobulins"/>
    <property type="match status" value="1"/>
</dbReference>
<dbReference type="InterPro" id="IPR036179">
    <property type="entry name" value="Ig-like_dom_sf"/>
</dbReference>
<reference evidence="13" key="1">
    <citation type="submission" date="2025-08" db="UniProtKB">
        <authorList>
            <consortium name="Ensembl"/>
        </authorList>
    </citation>
    <scope>IDENTIFICATION</scope>
</reference>
<dbReference type="GO" id="GO:0045059">
    <property type="term" value="P:positive thymic T cell selection"/>
    <property type="evidence" value="ECO:0007669"/>
    <property type="project" value="TreeGrafter"/>
</dbReference>
<evidence type="ECO:0000259" key="12">
    <source>
        <dbReference type="Pfam" id="PF16680"/>
    </source>
</evidence>
<dbReference type="PANTHER" id="PTHR10570">
    <property type="entry name" value="T-CELL SURFACE GLYCOPROTEIN CD3 GAMMA CHAIN / DELTA CHAIN"/>
    <property type="match status" value="1"/>
</dbReference>
<keyword evidence="6 11" id="KW-0472">Membrane</keyword>
<evidence type="ECO:0000256" key="9">
    <source>
        <dbReference type="ARBA" id="ARBA00023180"/>
    </source>
</evidence>
<dbReference type="GO" id="GO:0004888">
    <property type="term" value="F:transmembrane signaling receptor activity"/>
    <property type="evidence" value="ECO:0007669"/>
    <property type="project" value="InterPro"/>
</dbReference>
<keyword evidence="8" id="KW-0675">Receptor</keyword>
<keyword evidence="7" id="KW-1015">Disulfide bond</keyword>
<evidence type="ECO:0000256" key="3">
    <source>
        <dbReference type="ARBA" id="ARBA00022692"/>
    </source>
</evidence>
<keyword evidence="9" id="KW-0325">Glycoprotein</keyword>
<dbReference type="GO" id="GO:0007166">
    <property type="term" value="P:cell surface receptor signaling pathway"/>
    <property type="evidence" value="ECO:0007669"/>
    <property type="project" value="InterPro"/>
</dbReference>
<dbReference type="PANTHER" id="PTHR10570:SF8">
    <property type="entry name" value="T-CELL SURFACE GLYCOPROTEIN CD3 GAMMA CHAIN"/>
    <property type="match status" value="1"/>
</dbReference>
<protein>
    <recommendedName>
        <fullName evidence="12">CD3 gamma/delta subunit Ig-like domain-containing protein</fullName>
    </recommendedName>
</protein>
<evidence type="ECO:0000256" key="10">
    <source>
        <dbReference type="ARBA" id="ARBA00023319"/>
    </source>
</evidence>
<dbReference type="PROSITE" id="PS51055">
    <property type="entry name" value="ITAM_1"/>
    <property type="match status" value="1"/>
</dbReference>
<dbReference type="OrthoDB" id="8941324at2759"/>
<evidence type="ECO:0000256" key="1">
    <source>
        <dbReference type="ARBA" id="ARBA00004479"/>
    </source>
</evidence>
<dbReference type="AlphaFoldDB" id="A0A8C5PK44"/>
<sequence length="178" mass="20207">HDVALIFCPLPIFLSNFILLFFFIPSSTVILFPSANIKVKEKYGRIHLECPVSYDTWKKDNTAYGSKNNTLDLGSIWNDPQGYFTCENSSKDLLHIYVFVRMCQNCIEMDAGTISGFLVADIIMIGLIALAVYYVSGSEIRRPARASDKQNLITNDSEYEALSGRQEDQYSQLQNRKI</sequence>
<dbReference type="Proteomes" id="UP000694569">
    <property type="component" value="Unplaced"/>
</dbReference>
<feature type="transmembrane region" description="Helical" evidence="11">
    <location>
        <begin position="12"/>
        <end position="32"/>
    </location>
</feature>
<evidence type="ECO:0000313" key="13">
    <source>
        <dbReference type="Ensembl" id="ENSLLEP00000024017.1"/>
    </source>
</evidence>
<evidence type="ECO:0000256" key="8">
    <source>
        <dbReference type="ARBA" id="ARBA00023170"/>
    </source>
</evidence>
<evidence type="ECO:0000313" key="14">
    <source>
        <dbReference type="Proteomes" id="UP000694569"/>
    </source>
</evidence>
<keyword evidence="3 11" id="KW-0812">Transmembrane</keyword>
<keyword evidence="14" id="KW-1185">Reference proteome</keyword>
<dbReference type="InterPro" id="IPR013783">
    <property type="entry name" value="Ig-like_fold"/>
</dbReference>
<dbReference type="Pfam" id="PF16680">
    <property type="entry name" value="Ig_4"/>
    <property type="match status" value="1"/>
</dbReference>
<evidence type="ECO:0000256" key="6">
    <source>
        <dbReference type="ARBA" id="ARBA00023136"/>
    </source>
</evidence>
<name>A0A8C5PK44_9ANUR</name>
<evidence type="ECO:0000256" key="2">
    <source>
        <dbReference type="ARBA" id="ARBA00022553"/>
    </source>
</evidence>
<proteinExistence type="predicted"/>
<accession>A0A8C5PK44</accession>
<dbReference type="InterPro" id="IPR032052">
    <property type="entry name" value="Ig_4"/>
</dbReference>
<dbReference type="GO" id="GO:0009897">
    <property type="term" value="C:external side of plasma membrane"/>
    <property type="evidence" value="ECO:0007669"/>
    <property type="project" value="TreeGrafter"/>
</dbReference>
<comment type="subcellular location">
    <subcellularLocation>
        <location evidence="1">Membrane</location>
        <topology evidence="1">Single-pass type I membrane protein</topology>
    </subcellularLocation>
</comment>
<dbReference type="GeneTree" id="ENSGT00940000153312"/>
<evidence type="ECO:0000256" key="11">
    <source>
        <dbReference type="SAM" id="Phobius"/>
    </source>
</evidence>
<evidence type="ECO:0000256" key="4">
    <source>
        <dbReference type="ARBA" id="ARBA00022859"/>
    </source>
</evidence>
<dbReference type="InterPro" id="IPR015484">
    <property type="entry name" value="CD3_esu/gsu/dsu"/>
</dbReference>
<dbReference type="GO" id="GO:0042105">
    <property type="term" value="C:alpha-beta T cell receptor complex"/>
    <property type="evidence" value="ECO:0007669"/>
    <property type="project" value="UniProtKB-ARBA"/>
</dbReference>
<evidence type="ECO:0000256" key="5">
    <source>
        <dbReference type="ARBA" id="ARBA00022989"/>
    </source>
</evidence>
<dbReference type="InterPro" id="IPR003110">
    <property type="entry name" value="Phos_immunorcpt_sig_ITAM"/>
</dbReference>
<feature type="domain" description="CD3 gamma/delta subunit Ig-like" evidence="12">
    <location>
        <begin position="45"/>
        <end position="109"/>
    </location>
</feature>
<organism evidence="13 14">
    <name type="scientific">Leptobrachium leishanense</name>
    <name type="common">Leishan spiny toad</name>
    <dbReference type="NCBI Taxonomy" id="445787"/>
    <lineage>
        <taxon>Eukaryota</taxon>
        <taxon>Metazoa</taxon>
        <taxon>Chordata</taxon>
        <taxon>Craniata</taxon>
        <taxon>Vertebrata</taxon>
        <taxon>Euteleostomi</taxon>
        <taxon>Amphibia</taxon>
        <taxon>Batrachia</taxon>
        <taxon>Anura</taxon>
        <taxon>Pelobatoidea</taxon>
        <taxon>Megophryidae</taxon>
        <taxon>Leptobrachium</taxon>
    </lineage>
</organism>
<feature type="transmembrane region" description="Helical" evidence="11">
    <location>
        <begin position="111"/>
        <end position="135"/>
    </location>
</feature>
<evidence type="ECO:0000256" key="7">
    <source>
        <dbReference type="ARBA" id="ARBA00023157"/>
    </source>
</evidence>
<keyword evidence="10" id="KW-0393">Immunoglobulin domain</keyword>
<dbReference type="Ensembl" id="ENSLLET00000024933.1">
    <property type="protein sequence ID" value="ENSLLEP00000024017.1"/>
    <property type="gene ID" value="ENSLLEG00000015235.1"/>
</dbReference>